<evidence type="ECO:0000313" key="13">
    <source>
        <dbReference type="Proteomes" id="UP001204772"/>
    </source>
</evidence>
<accession>A0ABT1FTA4</accession>
<dbReference type="RefSeq" id="WP_253530938.1">
    <property type="nucleotide sequence ID" value="NZ_JAMZEL010000010.1"/>
</dbReference>
<name>A0ABT1FTA4_9BACT</name>
<keyword evidence="4 11" id="KW-0285">Flavoprotein</keyword>
<dbReference type="EC" id="2.7.1.180" evidence="2 11"/>
<evidence type="ECO:0000256" key="3">
    <source>
        <dbReference type="ARBA" id="ARBA00016337"/>
    </source>
</evidence>
<keyword evidence="7 11" id="KW-0274">FAD</keyword>
<comment type="similarity">
    <text evidence="11">Belongs to the ApbE family.</text>
</comment>
<dbReference type="PIRSF" id="PIRSF006268">
    <property type="entry name" value="ApbE"/>
    <property type="match status" value="1"/>
</dbReference>
<evidence type="ECO:0000256" key="6">
    <source>
        <dbReference type="ARBA" id="ARBA00022723"/>
    </source>
</evidence>
<keyword evidence="5 11" id="KW-0808">Transferase</keyword>
<evidence type="ECO:0000313" key="12">
    <source>
        <dbReference type="EMBL" id="MCP1384956.1"/>
    </source>
</evidence>
<gene>
    <name evidence="12" type="ORF">NCI00_21140</name>
</gene>
<evidence type="ECO:0000256" key="7">
    <source>
        <dbReference type="ARBA" id="ARBA00022827"/>
    </source>
</evidence>
<dbReference type="GO" id="GO:0016740">
    <property type="term" value="F:transferase activity"/>
    <property type="evidence" value="ECO:0007669"/>
    <property type="project" value="UniProtKB-KW"/>
</dbReference>
<evidence type="ECO:0000256" key="8">
    <source>
        <dbReference type="ARBA" id="ARBA00022842"/>
    </source>
</evidence>
<dbReference type="PANTHER" id="PTHR30040">
    <property type="entry name" value="THIAMINE BIOSYNTHESIS LIPOPROTEIN APBE"/>
    <property type="match status" value="1"/>
</dbReference>
<evidence type="ECO:0000256" key="2">
    <source>
        <dbReference type="ARBA" id="ARBA00011955"/>
    </source>
</evidence>
<evidence type="ECO:0000256" key="1">
    <source>
        <dbReference type="ARBA" id="ARBA00001946"/>
    </source>
</evidence>
<dbReference type="SUPFAM" id="SSF143631">
    <property type="entry name" value="ApbE-like"/>
    <property type="match status" value="1"/>
</dbReference>
<reference evidence="12 13" key="1">
    <citation type="submission" date="2022-06" db="EMBL/GenBank/DDBJ databases">
        <title>Runella sp. S5 genome sequencing.</title>
        <authorList>
            <person name="Park S."/>
        </authorList>
    </citation>
    <scope>NUCLEOTIDE SEQUENCE [LARGE SCALE GENOMIC DNA]</scope>
    <source>
        <strain evidence="12 13">S5</strain>
    </source>
</reference>
<dbReference type="EMBL" id="JAMZEL010000010">
    <property type="protein sequence ID" value="MCP1384956.1"/>
    <property type="molecule type" value="Genomic_DNA"/>
</dbReference>
<comment type="caution">
    <text evidence="12">The sequence shown here is derived from an EMBL/GenBank/DDBJ whole genome shotgun (WGS) entry which is preliminary data.</text>
</comment>
<keyword evidence="8 11" id="KW-0460">Magnesium</keyword>
<proteinExistence type="inferred from homology"/>
<comment type="catalytic activity">
    <reaction evidence="10 11">
        <text>L-threonyl-[protein] + FAD = FMN-L-threonyl-[protein] + AMP + H(+)</text>
        <dbReference type="Rhea" id="RHEA:36847"/>
        <dbReference type="Rhea" id="RHEA-COMP:11060"/>
        <dbReference type="Rhea" id="RHEA-COMP:11061"/>
        <dbReference type="ChEBI" id="CHEBI:15378"/>
        <dbReference type="ChEBI" id="CHEBI:30013"/>
        <dbReference type="ChEBI" id="CHEBI:57692"/>
        <dbReference type="ChEBI" id="CHEBI:74257"/>
        <dbReference type="ChEBI" id="CHEBI:456215"/>
        <dbReference type="EC" id="2.7.1.180"/>
    </reaction>
</comment>
<sequence>MILHSLPMLQSELAVSLMLHKRALRLMGNRFEISVVAEDEAWANDRIGEAIAEIQRIEALLTTFNDHSQTNQINAQAGIAPVRVDREVFELIRRSLRISELTQGAFDITYGSIDKSLWNFDTTMTSLPDAETAKRMVRLINYRNVVLNEANSSVFLKEKGMRIGFGGIGKGYAAEMAKRLLLQKGVKSGIVNASGDLTAWGSQPNGTPWTIGVADPNAKNQPFSYLNISNVAVATSGNYEKYALIGGKKYSHTIDPKTGLPVSGIKSVTILSPNAEIADAMATPVTVMGVRVGLDLINQMQGMACIIIDDKDRIFTSKNIKIS</sequence>
<dbReference type="InterPro" id="IPR024932">
    <property type="entry name" value="ApbE"/>
</dbReference>
<dbReference type="Proteomes" id="UP001204772">
    <property type="component" value="Unassembled WGS sequence"/>
</dbReference>
<keyword evidence="6 11" id="KW-0479">Metal-binding</keyword>
<dbReference type="Gene3D" id="3.10.520.10">
    <property type="entry name" value="ApbE-like domains"/>
    <property type="match status" value="1"/>
</dbReference>
<evidence type="ECO:0000256" key="9">
    <source>
        <dbReference type="ARBA" id="ARBA00031306"/>
    </source>
</evidence>
<evidence type="ECO:0000256" key="10">
    <source>
        <dbReference type="ARBA" id="ARBA00048540"/>
    </source>
</evidence>
<evidence type="ECO:0000256" key="11">
    <source>
        <dbReference type="PIRNR" id="PIRNR006268"/>
    </source>
</evidence>
<dbReference type="InterPro" id="IPR003374">
    <property type="entry name" value="ApbE-like_sf"/>
</dbReference>
<evidence type="ECO:0000256" key="4">
    <source>
        <dbReference type="ARBA" id="ARBA00022630"/>
    </source>
</evidence>
<dbReference type="Pfam" id="PF02424">
    <property type="entry name" value="ApbE"/>
    <property type="match status" value="1"/>
</dbReference>
<evidence type="ECO:0000256" key="5">
    <source>
        <dbReference type="ARBA" id="ARBA00022679"/>
    </source>
</evidence>
<organism evidence="12 13">
    <name type="scientific">Runella salmonicolor</name>
    <dbReference type="NCBI Taxonomy" id="2950278"/>
    <lineage>
        <taxon>Bacteria</taxon>
        <taxon>Pseudomonadati</taxon>
        <taxon>Bacteroidota</taxon>
        <taxon>Cytophagia</taxon>
        <taxon>Cytophagales</taxon>
        <taxon>Spirosomataceae</taxon>
        <taxon>Runella</taxon>
    </lineage>
</organism>
<keyword evidence="13" id="KW-1185">Reference proteome</keyword>
<dbReference type="PANTHER" id="PTHR30040:SF2">
    <property type="entry name" value="FAD:PROTEIN FMN TRANSFERASE"/>
    <property type="match status" value="1"/>
</dbReference>
<protein>
    <recommendedName>
        <fullName evidence="3 11">FAD:protein FMN transferase</fullName>
        <ecNumber evidence="2 11">2.7.1.180</ecNumber>
    </recommendedName>
    <alternativeName>
        <fullName evidence="9 11">Flavin transferase</fullName>
    </alternativeName>
</protein>
<comment type="cofactor">
    <cofactor evidence="1">
        <name>Mg(2+)</name>
        <dbReference type="ChEBI" id="CHEBI:18420"/>
    </cofactor>
</comment>